<reference evidence="1" key="3">
    <citation type="submission" date="2025-09" db="UniProtKB">
        <authorList>
            <consortium name="Ensembl"/>
        </authorList>
    </citation>
    <scope>IDENTIFICATION</scope>
</reference>
<keyword evidence="2" id="KW-1185">Reference proteome</keyword>
<dbReference type="Ensembl" id="ENSPNAT00000022405.2">
    <property type="protein sequence ID" value="ENSPNAP00000014491.2"/>
    <property type="gene ID" value="ENSPNAG00000020404.2"/>
</dbReference>
<accession>A0A3B4CUS2</accession>
<organism evidence="1 2">
    <name type="scientific">Pygocentrus nattereri</name>
    <name type="common">Red-bellied piranha</name>
    <dbReference type="NCBI Taxonomy" id="42514"/>
    <lineage>
        <taxon>Eukaryota</taxon>
        <taxon>Metazoa</taxon>
        <taxon>Chordata</taxon>
        <taxon>Craniata</taxon>
        <taxon>Vertebrata</taxon>
        <taxon>Euteleostomi</taxon>
        <taxon>Actinopterygii</taxon>
        <taxon>Neopterygii</taxon>
        <taxon>Teleostei</taxon>
        <taxon>Ostariophysi</taxon>
        <taxon>Characiformes</taxon>
        <taxon>Characoidei</taxon>
        <taxon>Pygocentrus</taxon>
    </lineage>
</organism>
<name>A0A3B4CUS2_PYGNA</name>
<reference evidence="1" key="2">
    <citation type="submission" date="2025-08" db="UniProtKB">
        <authorList>
            <consortium name="Ensembl"/>
        </authorList>
    </citation>
    <scope>IDENTIFICATION</scope>
</reference>
<evidence type="ECO:0000313" key="1">
    <source>
        <dbReference type="Ensembl" id="ENSPNAP00000014491.2"/>
    </source>
</evidence>
<dbReference type="AlphaFoldDB" id="A0A3B4CUS2"/>
<protein>
    <submittedName>
        <fullName evidence="1">Uncharacterized protein</fullName>
    </submittedName>
</protein>
<dbReference type="Proteomes" id="UP001501920">
    <property type="component" value="Chromosome 8"/>
</dbReference>
<reference evidence="1 2" key="1">
    <citation type="submission" date="2020-10" db="EMBL/GenBank/DDBJ databases">
        <title>Pygocentrus nattereri (red-bellied piranha) genome, fPygNat1, primary haplotype.</title>
        <authorList>
            <person name="Myers G."/>
            <person name="Meyer A."/>
            <person name="Karagic N."/>
            <person name="Pippel M."/>
            <person name="Winkler S."/>
            <person name="Tracey A."/>
            <person name="Wood J."/>
            <person name="Formenti G."/>
            <person name="Howe K."/>
            <person name="Fedrigo O."/>
            <person name="Jarvis E.D."/>
        </authorList>
    </citation>
    <scope>NUCLEOTIDE SEQUENCE [LARGE SCALE GENOMIC DNA]</scope>
</reference>
<evidence type="ECO:0000313" key="2">
    <source>
        <dbReference type="Proteomes" id="UP001501920"/>
    </source>
</evidence>
<sequence>VPHDPRKVLHLTICCMANRGLTPRSTSPVPTKPPVPNFSNQPLLKYPFLSARQGEVLPVHSCLHTKHFGISTCLVEVLLFSLMFSI</sequence>
<proteinExistence type="predicted"/>